<keyword evidence="2" id="KW-1185">Reference proteome</keyword>
<dbReference type="AlphaFoldDB" id="A0AAE0ENE1"/>
<evidence type="ECO:0000313" key="1">
    <source>
        <dbReference type="EMBL" id="KAK3234112.1"/>
    </source>
</evidence>
<organism evidence="1 2">
    <name type="scientific">Cymbomonas tetramitiformis</name>
    <dbReference type="NCBI Taxonomy" id="36881"/>
    <lineage>
        <taxon>Eukaryota</taxon>
        <taxon>Viridiplantae</taxon>
        <taxon>Chlorophyta</taxon>
        <taxon>Pyramimonadophyceae</taxon>
        <taxon>Pyramimonadales</taxon>
        <taxon>Pyramimonadaceae</taxon>
        <taxon>Cymbomonas</taxon>
    </lineage>
</organism>
<evidence type="ECO:0000313" key="2">
    <source>
        <dbReference type="Proteomes" id="UP001190700"/>
    </source>
</evidence>
<comment type="caution">
    <text evidence="1">The sequence shown here is derived from an EMBL/GenBank/DDBJ whole genome shotgun (WGS) entry which is preliminary data.</text>
</comment>
<sequence>MILLLELHRPTAVEVDIAPEVEMETAEEDDLGEIDRGFEPADVMGEAETSPELPEGRLLPIDGEQACGRVRMSARWPALRKEILRRATIENMEAHGTGENERRCYEEKYEHVGCSILTLTNRAHLVAAAFCDWHDVDFLPYRVPNYVGPEHMDVMRDEIRREIKAGHIFSARWRLPLGIIALGMVEKLRKGKVKYKPASDYSRPTDVGMNAKIDELDKDEFTTVKEAYGMLRPRY</sequence>
<proteinExistence type="predicted"/>
<protein>
    <submittedName>
        <fullName evidence="1">Uncharacterized protein</fullName>
    </submittedName>
</protein>
<accession>A0AAE0ENE1</accession>
<reference evidence="1 2" key="1">
    <citation type="journal article" date="2015" name="Genome Biol. Evol.">
        <title>Comparative Genomics of a Bacterivorous Green Alga Reveals Evolutionary Causalities and Consequences of Phago-Mixotrophic Mode of Nutrition.</title>
        <authorList>
            <person name="Burns J.A."/>
            <person name="Paasch A."/>
            <person name="Narechania A."/>
            <person name="Kim E."/>
        </authorList>
    </citation>
    <scope>NUCLEOTIDE SEQUENCE [LARGE SCALE GENOMIC DNA]</scope>
    <source>
        <strain evidence="1 2">PLY_AMNH</strain>
    </source>
</reference>
<name>A0AAE0ENE1_9CHLO</name>
<gene>
    <name evidence="1" type="ORF">CYMTET_55601</name>
</gene>
<dbReference type="EMBL" id="LGRX02035555">
    <property type="protein sequence ID" value="KAK3234112.1"/>
    <property type="molecule type" value="Genomic_DNA"/>
</dbReference>
<dbReference type="Proteomes" id="UP001190700">
    <property type="component" value="Unassembled WGS sequence"/>
</dbReference>